<feature type="region of interest" description="Disordered" evidence="1">
    <location>
        <begin position="44"/>
        <end position="125"/>
    </location>
</feature>
<feature type="compositionally biased region" description="Basic and acidic residues" evidence="1">
    <location>
        <begin position="108"/>
        <end position="125"/>
    </location>
</feature>
<feature type="compositionally biased region" description="Low complexity" evidence="1">
    <location>
        <begin position="264"/>
        <end position="330"/>
    </location>
</feature>
<protein>
    <submittedName>
        <fullName evidence="3">Uncharacterized protein</fullName>
    </submittedName>
</protein>
<evidence type="ECO:0000313" key="4">
    <source>
        <dbReference type="Proteomes" id="UP001347796"/>
    </source>
</evidence>
<organism evidence="3 4">
    <name type="scientific">Patella caerulea</name>
    <name type="common">Rayed Mediterranean limpet</name>
    <dbReference type="NCBI Taxonomy" id="87958"/>
    <lineage>
        <taxon>Eukaryota</taxon>
        <taxon>Metazoa</taxon>
        <taxon>Spiralia</taxon>
        <taxon>Lophotrochozoa</taxon>
        <taxon>Mollusca</taxon>
        <taxon>Gastropoda</taxon>
        <taxon>Patellogastropoda</taxon>
        <taxon>Patelloidea</taxon>
        <taxon>Patellidae</taxon>
        <taxon>Patella</taxon>
    </lineage>
</organism>
<feature type="compositionally biased region" description="Polar residues" evidence="1">
    <location>
        <begin position="194"/>
        <end position="205"/>
    </location>
</feature>
<dbReference type="EMBL" id="JAZGQO010000002">
    <property type="protein sequence ID" value="KAK6192005.1"/>
    <property type="molecule type" value="Genomic_DNA"/>
</dbReference>
<feature type="chain" id="PRO_5043047200" evidence="2">
    <location>
        <begin position="20"/>
        <end position="614"/>
    </location>
</feature>
<sequence>MFLSVVYLGLAVLIEGSFGEVIEEYSKEEGGILLKHILHKRDTSSRYGPLPYTHGDAPLPVTSNTAESSDQEDTSARGTYYRSPETVQSQFNARVGVVPQADIADSQDYERQRREREREEYERRRRERIAEVERRNQEIAEANRRNQAIIESRRQASRTNPSAEDQGSSSSSSTGDSSSSSSSSARRQYTSTSQGQYPRTGQRQRYTVSSTGSSTGQGQGQRTYYTPTVQGSETGQSYPVYGYNGQQGSVRPGQGVYSRGYQPRGGYVPSSGSYVPSSGSYVPSSGSYVPGSSSYVSSSGRYVPSSGSYVPSSGSLVPSSGSFVPSSGRYVPSSGSYVPSSGSYVPGSGSYVPSGGPYVPQSNVPAYTANPIYDSVCPSTGVRLRINGLECTEAINQYGSSICYRHEFTSRECCDRCQPLKKPGKLGCEYGDHSYQCRQMQRFDCYDLRQSQRCCESCERFRTGEPGCEYGDMTPRCQQIRDNPSLCYVPDNARFCCSTCKTIKDNNNPECPWGDHNSNLCHRYGPSGDVMVNCYSEPIKRLCCQTCERIKSRYSGQYAAPGCEYGDRPVVFNTVRFGSLNCTSFIRQFSMEQCQSNPAVAENCCFTCRRYQQG</sequence>
<feature type="signal peptide" evidence="2">
    <location>
        <begin position="1"/>
        <end position="19"/>
    </location>
</feature>
<feature type="region of interest" description="Disordered" evidence="1">
    <location>
        <begin position="143"/>
        <end position="330"/>
    </location>
</feature>
<reference evidence="3 4" key="1">
    <citation type="submission" date="2024-01" db="EMBL/GenBank/DDBJ databases">
        <title>The genome of the rayed Mediterranean limpet Patella caerulea (Linnaeus, 1758).</title>
        <authorList>
            <person name="Anh-Thu Weber A."/>
            <person name="Halstead-Nussloch G."/>
        </authorList>
    </citation>
    <scope>NUCLEOTIDE SEQUENCE [LARGE SCALE GENOMIC DNA]</scope>
    <source>
        <strain evidence="3">AATW-2023a</strain>
        <tissue evidence="3">Whole specimen</tissue>
    </source>
</reference>
<evidence type="ECO:0000256" key="1">
    <source>
        <dbReference type="SAM" id="MobiDB-lite"/>
    </source>
</evidence>
<name>A0AAN8Q5F3_PATCE</name>
<keyword evidence="2" id="KW-0732">Signal</keyword>
<comment type="caution">
    <text evidence="3">The sequence shown here is derived from an EMBL/GenBank/DDBJ whole genome shotgun (WGS) entry which is preliminary data.</text>
</comment>
<evidence type="ECO:0000256" key="2">
    <source>
        <dbReference type="SAM" id="SignalP"/>
    </source>
</evidence>
<dbReference type="AlphaFoldDB" id="A0AAN8Q5F3"/>
<evidence type="ECO:0000313" key="3">
    <source>
        <dbReference type="EMBL" id="KAK6192005.1"/>
    </source>
</evidence>
<accession>A0AAN8Q5F3</accession>
<keyword evidence="4" id="KW-1185">Reference proteome</keyword>
<feature type="compositionally biased region" description="Low complexity" evidence="1">
    <location>
        <begin position="162"/>
        <end position="193"/>
    </location>
</feature>
<proteinExistence type="predicted"/>
<gene>
    <name evidence="3" type="ORF">SNE40_003561</name>
</gene>
<dbReference type="Proteomes" id="UP001347796">
    <property type="component" value="Unassembled WGS sequence"/>
</dbReference>
<feature type="compositionally biased region" description="Low complexity" evidence="1">
    <location>
        <begin position="206"/>
        <end position="228"/>
    </location>
</feature>